<sequence>MNLQNLPRSISDPTRFDYAFPIKDYFGPNKARNHDTLVFTDYSAQEARLAGVLAGDEQMINAFLDPSRDVHTETASLVFKVPVEEVTKDLRTRAKAVTFGLMYGEDPNSFAGKNNMPIEESEQLFEDYYAGKPKIKELIDIAQSSATRDGYIDVPGSGFRRNLEDVWSADFKTKNGALRQALNTMVQGGSAYLTQKALITINQYFRAYDIDAYIMVTVHDSIVCSTKRELVPTVATIMQVAMENVEVDYLNIEHNGNPIRFPMVADVGVGVTYNKEFEYDKDDFLSFASSDGFSQYYTALKELKDRLEADLISEEDYETQSQAIKDKKQEYQEI</sequence>
<reference evidence="5 6" key="1">
    <citation type="journal article" date="2010" name="J. Bacteriol.">
        <title>Brochothrix thermosphacta bacteriophages feature heterogeneous and highly mosaic genomes and utilize unique prophage insertion sites.</title>
        <authorList>
            <person name="Kilcher S."/>
            <person name="Loessner M.J."/>
            <person name="Klumpp J."/>
        </authorList>
    </citation>
    <scope>NUCLEOTIDE SEQUENCE [LARGE SCALE GENOMIC DNA]</scope>
</reference>
<organism evidence="5 6">
    <name type="scientific">Brochothrix phage A9</name>
    <dbReference type="NCBI Taxonomy" id="857312"/>
    <lineage>
        <taxon>Viruses</taxon>
        <taxon>Duplodnaviria</taxon>
        <taxon>Heunggongvirae</taxon>
        <taxon>Uroviricota</taxon>
        <taxon>Caudoviricetes</taxon>
        <taxon>Herelleviridae</taxon>
        <taxon>Klumppvirus</taxon>
        <taxon>Klumppvirus A9</taxon>
    </lineage>
</organism>
<dbReference type="Gene3D" id="3.30.70.370">
    <property type="match status" value="1"/>
</dbReference>
<dbReference type="Pfam" id="PF00476">
    <property type="entry name" value="DNA_pol_A"/>
    <property type="match status" value="1"/>
</dbReference>
<evidence type="ECO:0000256" key="1">
    <source>
        <dbReference type="ARBA" id="ARBA00022705"/>
    </source>
</evidence>
<feature type="domain" description="DNA-directed DNA polymerase family A palm" evidence="4">
    <location>
        <begin position="19"/>
        <end position="230"/>
    </location>
</feature>
<dbReference type="Gene3D" id="1.10.150.20">
    <property type="entry name" value="5' to 3' exonuclease, C-terminal subdomain"/>
    <property type="match status" value="1"/>
</dbReference>
<dbReference type="GO" id="GO:0006261">
    <property type="term" value="P:DNA-templated DNA replication"/>
    <property type="evidence" value="ECO:0007669"/>
    <property type="project" value="InterPro"/>
</dbReference>
<dbReference type="GeneID" id="10359171"/>
<dbReference type="PRINTS" id="PR00868">
    <property type="entry name" value="DNAPOLI"/>
</dbReference>
<dbReference type="SUPFAM" id="SSF56672">
    <property type="entry name" value="DNA/RNA polymerases"/>
    <property type="match status" value="1"/>
</dbReference>
<dbReference type="InterPro" id="IPR002298">
    <property type="entry name" value="DNA_polymerase_A"/>
</dbReference>
<proteinExistence type="predicted"/>
<keyword evidence="1" id="KW-0235">DNA replication</keyword>
<dbReference type="GO" id="GO:0039693">
    <property type="term" value="P:viral DNA genome replication"/>
    <property type="evidence" value="ECO:0007669"/>
    <property type="project" value="UniProtKB-KW"/>
</dbReference>
<dbReference type="Proteomes" id="UP000000331">
    <property type="component" value="Segment"/>
</dbReference>
<dbReference type="OrthoDB" id="14842at10239"/>
<evidence type="ECO:0000256" key="2">
    <source>
        <dbReference type="ARBA" id="ARBA00023109"/>
    </source>
</evidence>
<dbReference type="RefSeq" id="YP_004301474.1">
    <property type="nucleotide sequence ID" value="NC_015253.1"/>
</dbReference>
<feature type="region of interest" description="Disordered" evidence="3">
    <location>
        <begin position="315"/>
        <end position="334"/>
    </location>
</feature>
<dbReference type="PANTHER" id="PTHR10133">
    <property type="entry name" value="DNA POLYMERASE I"/>
    <property type="match status" value="1"/>
</dbReference>
<dbReference type="KEGG" id="vg:10359171"/>
<keyword evidence="6" id="KW-1185">Reference proteome</keyword>
<dbReference type="InterPro" id="IPR043502">
    <property type="entry name" value="DNA/RNA_pol_sf"/>
</dbReference>
<accession>D9J0T8</accession>
<name>D9J0T8_9CAUD</name>
<evidence type="ECO:0000313" key="6">
    <source>
        <dbReference type="Proteomes" id="UP000000331"/>
    </source>
</evidence>
<protein>
    <submittedName>
        <fullName evidence="5">Gp141</fullName>
    </submittedName>
</protein>
<evidence type="ECO:0000313" key="5">
    <source>
        <dbReference type="EMBL" id="ADJ53175.1"/>
    </source>
</evidence>
<dbReference type="EMBL" id="HM242243">
    <property type="protein sequence ID" value="ADJ53175.1"/>
    <property type="molecule type" value="Genomic_DNA"/>
</dbReference>
<dbReference type="GO" id="GO:0003887">
    <property type="term" value="F:DNA-directed DNA polymerase activity"/>
    <property type="evidence" value="ECO:0007669"/>
    <property type="project" value="InterPro"/>
</dbReference>
<evidence type="ECO:0000256" key="3">
    <source>
        <dbReference type="SAM" id="MobiDB-lite"/>
    </source>
</evidence>
<dbReference type="SMART" id="SM00482">
    <property type="entry name" value="POLAc"/>
    <property type="match status" value="1"/>
</dbReference>
<dbReference type="PANTHER" id="PTHR10133:SF27">
    <property type="entry name" value="DNA POLYMERASE NU"/>
    <property type="match status" value="1"/>
</dbReference>
<dbReference type="GO" id="GO:0003677">
    <property type="term" value="F:DNA binding"/>
    <property type="evidence" value="ECO:0007669"/>
    <property type="project" value="InterPro"/>
</dbReference>
<feature type="compositionally biased region" description="Basic and acidic residues" evidence="3">
    <location>
        <begin position="324"/>
        <end position="334"/>
    </location>
</feature>
<evidence type="ECO:0000259" key="4">
    <source>
        <dbReference type="SMART" id="SM00482"/>
    </source>
</evidence>
<dbReference type="InterPro" id="IPR001098">
    <property type="entry name" value="DNA-dir_DNA_pol_A_palm_dom"/>
</dbReference>
<keyword evidence="2" id="KW-1194">Viral DNA replication</keyword>
<dbReference type="GO" id="GO:0006302">
    <property type="term" value="P:double-strand break repair"/>
    <property type="evidence" value="ECO:0007669"/>
    <property type="project" value="TreeGrafter"/>
</dbReference>